<dbReference type="CDD" id="cd00146">
    <property type="entry name" value="PKD"/>
    <property type="match status" value="1"/>
</dbReference>
<accession>A0ABV8C058</accession>
<evidence type="ECO:0000313" key="3">
    <source>
        <dbReference type="EMBL" id="MFC3895383.1"/>
    </source>
</evidence>
<keyword evidence="1" id="KW-0732">Signal</keyword>
<dbReference type="RefSeq" id="WP_382376929.1">
    <property type="nucleotide sequence ID" value="NZ_JBHRZI010000023.1"/>
</dbReference>
<feature type="chain" id="PRO_5046831116" evidence="1">
    <location>
        <begin position="24"/>
        <end position="482"/>
    </location>
</feature>
<dbReference type="SUPFAM" id="SSF49299">
    <property type="entry name" value="PKD domain"/>
    <property type="match status" value="1"/>
</dbReference>
<dbReference type="InterPro" id="IPR000601">
    <property type="entry name" value="PKD_dom"/>
</dbReference>
<evidence type="ECO:0000259" key="2">
    <source>
        <dbReference type="PROSITE" id="PS50093"/>
    </source>
</evidence>
<name>A0ABV8C058_9PSEU</name>
<proteinExistence type="predicted"/>
<evidence type="ECO:0000313" key="4">
    <source>
        <dbReference type="Proteomes" id="UP001595690"/>
    </source>
</evidence>
<organism evidence="3 4">
    <name type="scientific">Lentzea rhizosphaerae</name>
    <dbReference type="NCBI Taxonomy" id="2041025"/>
    <lineage>
        <taxon>Bacteria</taxon>
        <taxon>Bacillati</taxon>
        <taxon>Actinomycetota</taxon>
        <taxon>Actinomycetes</taxon>
        <taxon>Pseudonocardiales</taxon>
        <taxon>Pseudonocardiaceae</taxon>
        <taxon>Lentzea</taxon>
    </lineage>
</organism>
<dbReference type="Proteomes" id="UP001595690">
    <property type="component" value="Unassembled WGS sequence"/>
</dbReference>
<dbReference type="Pfam" id="PF18911">
    <property type="entry name" value="PKD_4"/>
    <property type="match status" value="1"/>
</dbReference>
<sequence>MRALTIAAAVALTAALAPGIAHAAPPSNDDFANATTIGALPFSSTVDTRGATRDSGEPSHCWWSSNSVWYRFTAPADGFVRMTTDRPDEQKPAISAYTGQLGALTWTPGACQYPHGGGSNTFAVKAGTTYHFLLQDTYSAGPVTFGLEVVPRAANDDFASAAEVPFDTDVAADPGPASTEAGETRPKCESWSTRSLWFRYTADRAGFTAAKVTQRSSGATVAVYRGTAVNALTEVDCRNSSHDPAVFTTTPGEVFYIRVADDDDYGATPLTLRVSEAPQLKPYLVYRLPEHPGVFDEVRFGIEPGDPAGRYIAGGEIRFGDGTSAQIPATQGAAHITHRYAADGDYEVTLTARTADGRSGTSTLPVKIETHDVTVSNVVAPATAKVGETGDVQVSVTNARYAEAVVVELLRQRWDGYHDVVSTVRGHVAKDGTLTVPSKYTYSEDDAKLGKATLKARVRLDGREDNNPADNERVVETTVAAG</sequence>
<dbReference type="Gene3D" id="2.60.40.10">
    <property type="entry name" value="Immunoglobulins"/>
    <property type="match status" value="1"/>
</dbReference>
<comment type="caution">
    <text evidence="3">The sequence shown here is derived from an EMBL/GenBank/DDBJ whole genome shotgun (WGS) entry which is preliminary data.</text>
</comment>
<dbReference type="InterPro" id="IPR013783">
    <property type="entry name" value="Ig-like_fold"/>
</dbReference>
<dbReference type="InterPro" id="IPR035986">
    <property type="entry name" value="PKD_dom_sf"/>
</dbReference>
<gene>
    <name evidence="3" type="ORF">ACFOWZ_28215</name>
</gene>
<protein>
    <submittedName>
        <fullName evidence="3">PKD domain-containing protein</fullName>
    </submittedName>
</protein>
<feature type="signal peptide" evidence="1">
    <location>
        <begin position="1"/>
        <end position="23"/>
    </location>
</feature>
<dbReference type="EMBL" id="JBHRZI010000023">
    <property type="protein sequence ID" value="MFC3895383.1"/>
    <property type="molecule type" value="Genomic_DNA"/>
</dbReference>
<reference evidence="4" key="1">
    <citation type="journal article" date="2019" name="Int. J. Syst. Evol. Microbiol.">
        <title>The Global Catalogue of Microorganisms (GCM) 10K type strain sequencing project: providing services to taxonomists for standard genome sequencing and annotation.</title>
        <authorList>
            <consortium name="The Broad Institute Genomics Platform"/>
            <consortium name="The Broad Institute Genome Sequencing Center for Infectious Disease"/>
            <person name="Wu L."/>
            <person name="Ma J."/>
        </authorList>
    </citation>
    <scope>NUCLEOTIDE SEQUENCE [LARGE SCALE GENOMIC DNA]</scope>
    <source>
        <strain evidence="4">CGMCC 4.7405</strain>
    </source>
</reference>
<feature type="domain" description="PKD" evidence="2">
    <location>
        <begin position="319"/>
        <end position="375"/>
    </location>
</feature>
<keyword evidence="4" id="KW-1185">Reference proteome</keyword>
<dbReference type="PROSITE" id="PS50093">
    <property type="entry name" value="PKD"/>
    <property type="match status" value="1"/>
</dbReference>
<evidence type="ECO:0000256" key="1">
    <source>
        <dbReference type="SAM" id="SignalP"/>
    </source>
</evidence>